<reference evidence="1 2" key="1">
    <citation type="submission" date="2019-03" db="EMBL/GenBank/DDBJ databases">
        <title>Single cell metagenomics reveals metabolic interactions within the superorganism composed of flagellate Streblomastix strix and complex community of Bacteroidetes bacteria on its surface.</title>
        <authorList>
            <person name="Treitli S.C."/>
            <person name="Kolisko M."/>
            <person name="Husnik F."/>
            <person name="Keeling P."/>
            <person name="Hampl V."/>
        </authorList>
    </citation>
    <scope>NUCLEOTIDE SEQUENCE [LARGE SCALE GENOMIC DNA]</scope>
    <source>
        <strain evidence="1">ST1C</strain>
    </source>
</reference>
<protein>
    <submittedName>
        <fullName evidence="1">Uncharacterized protein</fullName>
    </submittedName>
</protein>
<evidence type="ECO:0000313" key="1">
    <source>
        <dbReference type="EMBL" id="KAA6390219.1"/>
    </source>
</evidence>
<sequence length="242" mass="27889">MTKVLSPCLFVHGCGGSILYGKDLLTGKTTQIYPKLLGGDKTSQRFMLVDLDSNANTHQRDQTTEVYAPQDNYGLYACATLLPQLQFMHDYHAYFIDIQKLLKKNGYTEGKNMFGYSYDWRKSIIELIPSFLERVEEVYQISGQKRLTIISHSAGSLIVRTAFALIPDFFSERIKNWIGIASAFQGTSRLLDCWLRGYALGIPEMFVKRRTFRELQLTCQMAHWLIEPLHFRDEDSTSKYIK</sequence>
<dbReference type="InterPro" id="IPR029058">
    <property type="entry name" value="AB_hydrolase_fold"/>
</dbReference>
<dbReference type="Pfam" id="PF02450">
    <property type="entry name" value="LCAT"/>
    <property type="match status" value="1"/>
</dbReference>
<dbReference type="EMBL" id="SNRW01003296">
    <property type="protein sequence ID" value="KAA6390219.1"/>
    <property type="molecule type" value="Genomic_DNA"/>
</dbReference>
<dbReference type="OrthoDB" id="190846at2759"/>
<evidence type="ECO:0000313" key="2">
    <source>
        <dbReference type="Proteomes" id="UP000324800"/>
    </source>
</evidence>
<dbReference type="Gene3D" id="3.40.50.1820">
    <property type="entry name" value="alpha/beta hydrolase"/>
    <property type="match status" value="1"/>
</dbReference>
<dbReference type="AlphaFoldDB" id="A0A5J4W6X2"/>
<name>A0A5J4W6X2_9EUKA</name>
<proteinExistence type="predicted"/>
<organism evidence="1 2">
    <name type="scientific">Streblomastix strix</name>
    <dbReference type="NCBI Taxonomy" id="222440"/>
    <lineage>
        <taxon>Eukaryota</taxon>
        <taxon>Metamonada</taxon>
        <taxon>Preaxostyla</taxon>
        <taxon>Oxymonadida</taxon>
        <taxon>Streblomastigidae</taxon>
        <taxon>Streblomastix</taxon>
    </lineage>
</organism>
<dbReference type="InterPro" id="IPR003386">
    <property type="entry name" value="LACT/PDAT_acylTrfase"/>
</dbReference>
<gene>
    <name evidence="1" type="ORF">EZS28_014254</name>
</gene>
<dbReference type="SUPFAM" id="SSF53474">
    <property type="entry name" value="alpha/beta-Hydrolases"/>
    <property type="match status" value="1"/>
</dbReference>
<accession>A0A5J4W6X2</accession>
<dbReference type="Proteomes" id="UP000324800">
    <property type="component" value="Unassembled WGS sequence"/>
</dbReference>
<dbReference type="PANTHER" id="PTHR11440">
    <property type="entry name" value="LECITHIN-CHOLESTEROL ACYLTRANSFERASE-RELATED"/>
    <property type="match status" value="1"/>
</dbReference>
<comment type="caution">
    <text evidence="1">The sequence shown here is derived from an EMBL/GenBank/DDBJ whole genome shotgun (WGS) entry which is preliminary data.</text>
</comment>
<dbReference type="GO" id="GO:0008374">
    <property type="term" value="F:O-acyltransferase activity"/>
    <property type="evidence" value="ECO:0007669"/>
    <property type="project" value="InterPro"/>
</dbReference>
<dbReference type="GO" id="GO:0006629">
    <property type="term" value="P:lipid metabolic process"/>
    <property type="evidence" value="ECO:0007669"/>
    <property type="project" value="InterPro"/>
</dbReference>